<feature type="signal peptide" evidence="2">
    <location>
        <begin position="1"/>
        <end position="15"/>
    </location>
</feature>
<evidence type="ECO:0000256" key="1">
    <source>
        <dbReference type="SAM" id="MobiDB-lite"/>
    </source>
</evidence>
<evidence type="ECO:0000313" key="3">
    <source>
        <dbReference type="EMBL" id="MBW74752.1"/>
    </source>
</evidence>
<feature type="region of interest" description="Disordered" evidence="1">
    <location>
        <begin position="25"/>
        <end position="46"/>
    </location>
</feature>
<feature type="chain" id="PRO_5014604395" evidence="2">
    <location>
        <begin position="16"/>
        <end position="141"/>
    </location>
</feature>
<accession>A0A2M4DAZ6</accession>
<organism evidence="3">
    <name type="scientific">Anopheles darlingi</name>
    <name type="common">Mosquito</name>
    <dbReference type="NCBI Taxonomy" id="43151"/>
    <lineage>
        <taxon>Eukaryota</taxon>
        <taxon>Metazoa</taxon>
        <taxon>Ecdysozoa</taxon>
        <taxon>Arthropoda</taxon>
        <taxon>Hexapoda</taxon>
        <taxon>Insecta</taxon>
        <taxon>Pterygota</taxon>
        <taxon>Neoptera</taxon>
        <taxon>Endopterygota</taxon>
        <taxon>Diptera</taxon>
        <taxon>Nematocera</taxon>
        <taxon>Culicoidea</taxon>
        <taxon>Culicidae</taxon>
        <taxon>Anophelinae</taxon>
        <taxon>Anopheles</taxon>
    </lineage>
</organism>
<evidence type="ECO:0000256" key="2">
    <source>
        <dbReference type="SAM" id="SignalP"/>
    </source>
</evidence>
<keyword evidence="2" id="KW-0732">Signal</keyword>
<protein>
    <submittedName>
        <fullName evidence="3">Putative secreted protein</fullName>
    </submittedName>
</protein>
<dbReference type="AlphaFoldDB" id="A0A2M4DAZ6"/>
<feature type="region of interest" description="Disordered" evidence="1">
    <location>
        <begin position="75"/>
        <end position="101"/>
    </location>
</feature>
<dbReference type="EMBL" id="GGFL01010574">
    <property type="protein sequence ID" value="MBW74752.1"/>
    <property type="molecule type" value="Transcribed_RNA"/>
</dbReference>
<name>A0A2M4DAZ6_ANODA</name>
<sequence>MLLMIATMMMTVTMSVVVCVSPQAPGAKLERSSTNGSERRKGGIKKINKQIKFRTLRTTPFSRSEIGYHHHHHQRFFSGKKSTNPLDDVRSSQLAGGRRAPCDASPSAACVRASKQPTSLYHRTTTHRGTNMWRLCVISKL</sequence>
<reference evidence="3" key="1">
    <citation type="submission" date="2018-01" db="EMBL/GenBank/DDBJ databases">
        <title>An insight into the sialome of Amazonian anophelines.</title>
        <authorList>
            <person name="Ribeiro J.M."/>
            <person name="Scarpassa V."/>
            <person name="Calvo E."/>
        </authorList>
    </citation>
    <scope>NUCLEOTIDE SEQUENCE</scope>
</reference>
<proteinExistence type="predicted"/>